<dbReference type="InterPro" id="IPR000727">
    <property type="entry name" value="T_SNARE_dom"/>
</dbReference>
<dbReference type="EMBL" id="CENE01000022">
    <property type="protein sequence ID" value="CEQ42231.1"/>
    <property type="molecule type" value="Genomic_DNA"/>
</dbReference>
<gene>
    <name evidence="4" type="primary">SPOSA6832_04032</name>
</gene>
<dbReference type="GO" id="GO:0035091">
    <property type="term" value="F:phosphatidylinositol binding"/>
    <property type="evidence" value="ECO:0007669"/>
    <property type="project" value="InterPro"/>
</dbReference>
<dbReference type="Gene3D" id="3.30.1520.10">
    <property type="entry name" value="Phox-like domain"/>
    <property type="match status" value="1"/>
</dbReference>
<sequence length="375" mass="40877">MSFAKAASADPIQSISVPSYSRVSKPEAHILYTIAVSLPSRSYSVQQRYSAFTTLQQTLNTSCGAPPPGQLPPKHPSSWLNPFRSARDLTDDQLNERRTGLELWLRGILADQDPRWRSSRAFKEFLAAPPGGGASSGKGLNGLGDAALDRDWTPTGWTEEFTALEASARELRTLLDKRDSLLLANSASAHASAKEAKAFLVDVVQHLGMLTRALEVLAQKGMTDGELSRRSGMVQRMQGEVEDLGRKAGNAPRVGASRTTAGGRQVHDESPSVARQALLGSKMPSRVLGPGAAGLETPETRPLDNQGVMSLQQQYMDDQDSKLESLTAALRRQRHLGEMINQELALQEDVIDQLERGTDRVSGKIKDAQKQMKRL</sequence>
<accession>A0A0D6ER50</accession>
<reference evidence="5" key="1">
    <citation type="submission" date="2015-02" db="EMBL/GenBank/DDBJ databases">
        <authorList>
            <person name="Gon?alves P."/>
        </authorList>
    </citation>
    <scope>NUCLEOTIDE SEQUENCE [LARGE SCALE GENOMIC DNA]</scope>
</reference>
<feature type="domain" description="PX" evidence="3">
    <location>
        <begin position="10"/>
        <end position="132"/>
    </location>
</feature>
<dbReference type="Pfam" id="PF00787">
    <property type="entry name" value="PX"/>
    <property type="match status" value="1"/>
</dbReference>
<feature type="domain" description="T-SNARE coiled-coil homology" evidence="2">
    <location>
        <begin position="313"/>
        <end position="375"/>
    </location>
</feature>
<dbReference type="CDD" id="cd15858">
    <property type="entry name" value="SNARE_VAM7"/>
    <property type="match status" value="1"/>
</dbReference>
<feature type="region of interest" description="Disordered" evidence="1">
    <location>
        <begin position="246"/>
        <end position="270"/>
    </location>
</feature>
<dbReference type="Proteomes" id="UP000243876">
    <property type="component" value="Unassembled WGS sequence"/>
</dbReference>
<dbReference type="SUPFAM" id="SSF58038">
    <property type="entry name" value="SNARE fusion complex"/>
    <property type="match status" value="1"/>
</dbReference>
<dbReference type="Gene3D" id="1.20.5.110">
    <property type="match status" value="1"/>
</dbReference>
<evidence type="ECO:0000313" key="4">
    <source>
        <dbReference type="EMBL" id="CEQ42231.1"/>
    </source>
</evidence>
<dbReference type="CDD" id="cd06897">
    <property type="entry name" value="PX_SNARE"/>
    <property type="match status" value="1"/>
</dbReference>
<dbReference type="PROSITE" id="PS50195">
    <property type="entry name" value="PX"/>
    <property type="match status" value="1"/>
</dbReference>
<dbReference type="InterPro" id="IPR001683">
    <property type="entry name" value="PX_dom"/>
</dbReference>
<organism evidence="4 5">
    <name type="scientific">Sporidiobolus salmonicolor</name>
    <name type="common">Yeast-like fungus</name>
    <name type="synonym">Sporobolomyces salmonicolor</name>
    <dbReference type="NCBI Taxonomy" id="5005"/>
    <lineage>
        <taxon>Eukaryota</taxon>
        <taxon>Fungi</taxon>
        <taxon>Dikarya</taxon>
        <taxon>Basidiomycota</taxon>
        <taxon>Pucciniomycotina</taxon>
        <taxon>Microbotryomycetes</taxon>
        <taxon>Sporidiobolales</taxon>
        <taxon>Sporidiobolaceae</taxon>
        <taxon>Sporobolomyces</taxon>
    </lineage>
</organism>
<dbReference type="InterPro" id="IPR036871">
    <property type="entry name" value="PX_dom_sf"/>
</dbReference>
<evidence type="ECO:0000256" key="1">
    <source>
        <dbReference type="SAM" id="MobiDB-lite"/>
    </source>
</evidence>
<dbReference type="OrthoDB" id="428895at2759"/>
<protein>
    <submittedName>
        <fullName evidence="4">SPOSA6832_04032-mRNA-1:cds</fullName>
    </submittedName>
</protein>
<dbReference type="PROSITE" id="PS50192">
    <property type="entry name" value="T_SNARE"/>
    <property type="match status" value="1"/>
</dbReference>
<feature type="region of interest" description="Disordered" evidence="1">
    <location>
        <begin position="284"/>
        <end position="303"/>
    </location>
</feature>
<name>A0A0D6ER50_SPOSA</name>
<evidence type="ECO:0000259" key="2">
    <source>
        <dbReference type="PROSITE" id="PS50192"/>
    </source>
</evidence>
<dbReference type="SMART" id="SM00397">
    <property type="entry name" value="t_SNARE"/>
    <property type="match status" value="1"/>
</dbReference>
<dbReference type="SUPFAM" id="SSF64268">
    <property type="entry name" value="PX domain"/>
    <property type="match status" value="1"/>
</dbReference>
<dbReference type="AlphaFoldDB" id="A0A0D6ER50"/>
<proteinExistence type="predicted"/>
<keyword evidence="5" id="KW-1185">Reference proteome</keyword>
<evidence type="ECO:0000313" key="5">
    <source>
        <dbReference type="Proteomes" id="UP000243876"/>
    </source>
</evidence>
<evidence type="ECO:0000259" key="3">
    <source>
        <dbReference type="PROSITE" id="PS50195"/>
    </source>
</evidence>